<dbReference type="InterPro" id="IPR051910">
    <property type="entry name" value="ComF/GntX_DNA_util-trans"/>
</dbReference>
<comment type="similarity">
    <text evidence="1">Belongs to the ComF/GntX family.</text>
</comment>
<dbReference type="CDD" id="cd06223">
    <property type="entry name" value="PRTases_typeI"/>
    <property type="match status" value="1"/>
</dbReference>
<dbReference type="InterPro" id="IPR044005">
    <property type="entry name" value="DZR_2"/>
</dbReference>
<dbReference type="Pfam" id="PF18912">
    <property type="entry name" value="DZR_2"/>
    <property type="match status" value="1"/>
</dbReference>
<dbReference type="PANTHER" id="PTHR47505:SF1">
    <property type="entry name" value="DNA UTILIZATION PROTEIN YHGH"/>
    <property type="match status" value="1"/>
</dbReference>
<evidence type="ECO:0000256" key="1">
    <source>
        <dbReference type="ARBA" id="ARBA00008007"/>
    </source>
</evidence>
<comment type="caution">
    <text evidence="4">The sequence shown here is derived from an EMBL/GenBank/DDBJ whole genome shotgun (WGS) entry which is preliminary data.</text>
</comment>
<dbReference type="PANTHER" id="PTHR47505">
    <property type="entry name" value="DNA UTILIZATION PROTEIN YHGH"/>
    <property type="match status" value="1"/>
</dbReference>
<dbReference type="SUPFAM" id="SSF53271">
    <property type="entry name" value="PRTase-like"/>
    <property type="match status" value="1"/>
</dbReference>
<dbReference type="InterPro" id="IPR000836">
    <property type="entry name" value="PRTase_dom"/>
</dbReference>
<gene>
    <name evidence="4" type="ORF">H9742_11860</name>
</gene>
<proteinExistence type="inferred from homology"/>
<feature type="domain" description="Phosphoribosyltransferase" evidence="2">
    <location>
        <begin position="215"/>
        <end position="262"/>
    </location>
</feature>
<evidence type="ECO:0000259" key="2">
    <source>
        <dbReference type="Pfam" id="PF00156"/>
    </source>
</evidence>
<organism evidence="4 5">
    <name type="scientific">Candidatus Acetatifactor stercoripullorum</name>
    <dbReference type="NCBI Taxonomy" id="2838414"/>
    <lineage>
        <taxon>Bacteria</taxon>
        <taxon>Bacillati</taxon>
        <taxon>Bacillota</taxon>
        <taxon>Clostridia</taxon>
        <taxon>Lachnospirales</taxon>
        <taxon>Lachnospiraceae</taxon>
        <taxon>Acetatifactor</taxon>
    </lineage>
</organism>
<dbReference type="InterPro" id="IPR029057">
    <property type="entry name" value="PRTase-like"/>
</dbReference>
<dbReference type="EMBL" id="DXGH01000065">
    <property type="protein sequence ID" value="HIW82189.1"/>
    <property type="molecule type" value="Genomic_DNA"/>
</dbReference>
<reference evidence="4" key="2">
    <citation type="submission" date="2021-04" db="EMBL/GenBank/DDBJ databases">
        <authorList>
            <person name="Gilroy R."/>
        </authorList>
    </citation>
    <scope>NUCLEOTIDE SEQUENCE</scope>
    <source>
        <strain evidence="4">CHK195-6426</strain>
    </source>
</reference>
<protein>
    <submittedName>
        <fullName evidence="4">ComF family protein</fullName>
    </submittedName>
</protein>
<dbReference type="Gene3D" id="3.40.50.2020">
    <property type="match status" value="1"/>
</dbReference>
<dbReference type="Pfam" id="PF00156">
    <property type="entry name" value="Pribosyltran"/>
    <property type="match status" value="1"/>
</dbReference>
<evidence type="ECO:0000313" key="5">
    <source>
        <dbReference type="Proteomes" id="UP000824265"/>
    </source>
</evidence>
<accession>A0A9D1R6I8</accession>
<feature type="domain" description="Double zinc ribbon" evidence="3">
    <location>
        <begin position="41"/>
        <end position="95"/>
    </location>
</feature>
<name>A0A9D1R6I8_9FIRM</name>
<sequence>MEGEPGGAGKLRRRPERGTVKNRKETKWYLLCSTVGKQARQLLFPLRCPVCDRIVQPYGEKICAECVPKFKLITPPWCMCCGKKLLEEGEYCSSCKEKKHSFIRGRALYEYESAAASLYRFKYGKRQEYADFYGEEMWKWLGGFIRGAAPDALVPIPLHKKRLRRRGYNQAALLARALGRCAGLPVYENLLKRVKNTAPLKSQNPKERQNNLKKAFHICQNDVKLSTIIIIDDIYTTGSTVEEAARVLKENGAEKVYFLTLAGGTGI</sequence>
<reference evidence="4" key="1">
    <citation type="journal article" date="2021" name="PeerJ">
        <title>Extensive microbial diversity within the chicken gut microbiome revealed by metagenomics and culture.</title>
        <authorList>
            <person name="Gilroy R."/>
            <person name="Ravi A."/>
            <person name="Getino M."/>
            <person name="Pursley I."/>
            <person name="Horton D.L."/>
            <person name="Alikhan N.F."/>
            <person name="Baker D."/>
            <person name="Gharbi K."/>
            <person name="Hall N."/>
            <person name="Watson M."/>
            <person name="Adriaenssens E.M."/>
            <person name="Foster-Nyarko E."/>
            <person name="Jarju S."/>
            <person name="Secka A."/>
            <person name="Antonio M."/>
            <person name="Oren A."/>
            <person name="Chaudhuri R.R."/>
            <person name="La Ragione R."/>
            <person name="Hildebrand F."/>
            <person name="Pallen M.J."/>
        </authorList>
    </citation>
    <scope>NUCLEOTIDE SEQUENCE</scope>
    <source>
        <strain evidence="4">CHK195-6426</strain>
    </source>
</reference>
<dbReference type="AlphaFoldDB" id="A0A9D1R6I8"/>
<evidence type="ECO:0000259" key="3">
    <source>
        <dbReference type="Pfam" id="PF18912"/>
    </source>
</evidence>
<dbReference type="Proteomes" id="UP000824265">
    <property type="component" value="Unassembled WGS sequence"/>
</dbReference>
<evidence type="ECO:0000313" key="4">
    <source>
        <dbReference type="EMBL" id="HIW82189.1"/>
    </source>
</evidence>